<dbReference type="Gene3D" id="2.60.40.1080">
    <property type="match status" value="2"/>
</dbReference>
<proteinExistence type="predicted"/>
<reference evidence="3 4" key="1">
    <citation type="submission" date="2024-02" db="EMBL/GenBank/DDBJ databases">
        <title>A novel Gemmatimonadota bacterium.</title>
        <authorList>
            <person name="Du Z.-J."/>
            <person name="Ye Y.-Q."/>
        </authorList>
    </citation>
    <scope>NUCLEOTIDE SEQUENCE [LARGE SCALE GENOMIC DNA]</scope>
    <source>
        <strain evidence="3 4">DH-20</strain>
    </source>
</reference>
<dbReference type="InterPro" id="IPR013783">
    <property type="entry name" value="Ig-like_fold"/>
</dbReference>
<keyword evidence="4" id="KW-1185">Reference proteome</keyword>
<evidence type="ECO:0000313" key="4">
    <source>
        <dbReference type="Proteomes" id="UP001484239"/>
    </source>
</evidence>
<keyword evidence="1" id="KW-0732">Signal</keyword>
<feature type="chain" id="PRO_5047103322" evidence="1">
    <location>
        <begin position="20"/>
        <end position="1107"/>
    </location>
</feature>
<feature type="domain" description="Fibronectin type-III" evidence="2">
    <location>
        <begin position="43"/>
        <end position="152"/>
    </location>
</feature>
<dbReference type="InterPro" id="IPR003961">
    <property type="entry name" value="FN3_dom"/>
</dbReference>
<dbReference type="Gene3D" id="2.60.40.10">
    <property type="entry name" value="Immunoglobulins"/>
    <property type="match status" value="4"/>
</dbReference>
<feature type="domain" description="Fibronectin type-III" evidence="2">
    <location>
        <begin position="667"/>
        <end position="778"/>
    </location>
</feature>
<dbReference type="InterPro" id="IPR003343">
    <property type="entry name" value="Big_2"/>
</dbReference>
<sequence>MWFRSSAFVLLGLFSAACTDNGTPSQLTGVEPGDRFENVAPDQVSDLSALSLNHRAVELSWTQVQDGKGLPAQYQVRVVDGPGGWEQGTVVNLGSCEYPVRGAAIGTTLTCVVDGLQAERDYQFLVGAERSDLSGVVAGSPSRAMAAATREAPRVLIPTEAEVVSGLQYAGTVGQALQKQIEVVLRDSLGAPIPGVPVMWASGAGGGATAGPMSVSDAAGRVRTVWTLGPQAGTQTLGVRVDGMQETLLVAEAAAGPVDQIRLTVDTVTMGVGDEASVVVQGWDEFGNEVDDLPVEWATSNSEIVAVNANGVIRSEGWGWVRIRAWVQDRWRKTKTEDSTTVVVEADPGNISDLRLESVGEDWLALAWGEVDDGTGNAASYETRVGSAGAGWSQASVVSEGTCASTGGSAIGARRNCTVAGLDDDTRYDVLVRAFRVKDGSRVYGATASASGSTLAAPVVPAGVAAESGANQAGTVGAPLPSPVVVRVVDASGGPVPGTPVTFVPSDGGAVSDSRVVTDAQGRASVQWTLGTRVGLQSLMTTVEEPSGVSGPSMVMHSTEPVTISATANAGAATQLSISPASLTLQDGGTGSLSVRAFDAFGNVTASGGVQWTSADAQVATVSSNGGVAAVAEGQTTVTARLGDVAANATVTVEGGDEPPADQDPARLSDVRVVSTTESSLVVEYTQVDDGTGNPAISEIRHALSPMGWGWGTATVLQSGNCASPILGSSVGATRRCVIEGLNPGTTYDVQMVSWRIDGGTNTYAPLSNVASGRTTEVEVPQGPAVAEVVTSPASFTLDEVGRTYPLVAVAYDSNDNVVSTPFTWTSSNPAVATVSANGTVRAMGSGTAMIIATALCCAEADTSIVTVSQVQTPPIGVGEPWHFEDWSYSGTAAMFGSGRVTNETHGGGDVELLQNLSGTPGGFTRAVRMRFDANSGREPQVGVGITLPDADRDQPREVWVEFYARWSSNWTTNGPYEGNPDHKFFFLFDQTPSGARRWESNIGVYGDAIGTYIAGNGLNEQHPAGIQSLWDGNWHRFRYHARMDRSGVWEVEIDGQTFRWSGGNTDFGSQYYFKYLALSRNLNRGTNRTMTLDYGPVAVYTANPGW</sequence>
<dbReference type="SUPFAM" id="SSF49373">
    <property type="entry name" value="Invasin/intimin cell-adhesion fragments"/>
    <property type="match status" value="5"/>
</dbReference>
<organism evidence="3 4">
    <name type="scientific">Gaopeijia maritima</name>
    <dbReference type="NCBI Taxonomy" id="3119007"/>
    <lineage>
        <taxon>Bacteria</taxon>
        <taxon>Pseudomonadati</taxon>
        <taxon>Gemmatimonadota</taxon>
        <taxon>Longimicrobiia</taxon>
        <taxon>Gaopeijiales</taxon>
        <taxon>Gaopeijiaceae</taxon>
        <taxon>Gaopeijia</taxon>
    </lineage>
</organism>
<name>A0ABU9E3W6_9BACT</name>
<protein>
    <submittedName>
        <fullName evidence="3">Ig-like domain-containing protein</fullName>
    </submittedName>
</protein>
<accession>A0ABU9E3W6</accession>
<evidence type="ECO:0000256" key="1">
    <source>
        <dbReference type="SAM" id="SignalP"/>
    </source>
</evidence>
<evidence type="ECO:0000313" key="3">
    <source>
        <dbReference type="EMBL" id="MEK9499423.1"/>
    </source>
</evidence>
<dbReference type="SMART" id="SM00060">
    <property type="entry name" value="FN3"/>
    <property type="match status" value="4"/>
</dbReference>
<dbReference type="PROSITE" id="PS50853">
    <property type="entry name" value="FN3"/>
    <property type="match status" value="2"/>
</dbReference>
<evidence type="ECO:0000259" key="2">
    <source>
        <dbReference type="PROSITE" id="PS50853"/>
    </source>
</evidence>
<dbReference type="Pfam" id="PF02368">
    <property type="entry name" value="Big_2"/>
    <property type="match status" value="2"/>
</dbReference>
<dbReference type="RefSeq" id="WP_405286128.1">
    <property type="nucleotide sequence ID" value="NZ_JBBHLI010000001.1"/>
</dbReference>
<dbReference type="Proteomes" id="UP001484239">
    <property type="component" value="Unassembled WGS sequence"/>
</dbReference>
<gene>
    <name evidence="3" type="ORF">WI372_00335</name>
</gene>
<dbReference type="InterPro" id="IPR036116">
    <property type="entry name" value="FN3_sf"/>
</dbReference>
<feature type="signal peptide" evidence="1">
    <location>
        <begin position="1"/>
        <end position="19"/>
    </location>
</feature>
<dbReference type="SMART" id="SM00635">
    <property type="entry name" value="BID_2"/>
    <property type="match status" value="3"/>
</dbReference>
<dbReference type="EMBL" id="JBBHLI010000001">
    <property type="protein sequence ID" value="MEK9499423.1"/>
    <property type="molecule type" value="Genomic_DNA"/>
</dbReference>
<dbReference type="SUPFAM" id="SSF49265">
    <property type="entry name" value="Fibronectin type III"/>
    <property type="match status" value="1"/>
</dbReference>
<dbReference type="InterPro" id="IPR008964">
    <property type="entry name" value="Invasin/intimin_cell_adhesion"/>
</dbReference>
<dbReference type="PROSITE" id="PS51257">
    <property type="entry name" value="PROKAR_LIPOPROTEIN"/>
    <property type="match status" value="1"/>
</dbReference>
<comment type="caution">
    <text evidence="3">The sequence shown here is derived from an EMBL/GenBank/DDBJ whole genome shotgun (WGS) entry which is preliminary data.</text>
</comment>
<dbReference type="CDD" id="cd00063">
    <property type="entry name" value="FN3"/>
    <property type="match status" value="2"/>
</dbReference>